<evidence type="ECO:0000313" key="1">
    <source>
        <dbReference type="EMBL" id="RCW89790.1"/>
    </source>
</evidence>
<reference evidence="1 2" key="1">
    <citation type="submission" date="2018-07" db="EMBL/GenBank/DDBJ databases">
        <title>Genomic Encyclopedia of Type Strains, Phase III (KMG-III): the genomes of soil and plant-associated and newly described type strains.</title>
        <authorList>
            <person name="Whitman W."/>
        </authorList>
    </citation>
    <scope>NUCLEOTIDE SEQUENCE [LARGE SCALE GENOMIC DNA]</scope>
    <source>
        <strain evidence="1 2">CECT 7958</strain>
    </source>
</reference>
<keyword evidence="2" id="KW-1185">Reference proteome</keyword>
<name>A0A368ZBL9_9FLAO</name>
<dbReference type="OrthoDB" id="1447934at2"/>
<proteinExistence type="predicted"/>
<comment type="caution">
    <text evidence="1">The sequence shown here is derived from an EMBL/GenBank/DDBJ whole genome shotgun (WGS) entry which is preliminary data.</text>
</comment>
<sequence>MKKFNQINRDEKTVKKFVIVIEAVKVNVANKSQWNWESKCDLGEIYAIKVDNHRFYTLVCKNLGYRELYISRYGRKQTNSNDKKLIATINSISKITIQKLLE</sequence>
<dbReference type="Proteomes" id="UP000253436">
    <property type="component" value="Unassembled WGS sequence"/>
</dbReference>
<evidence type="ECO:0000313" key="2">
    <source>
        <dbReference type="Proteomes" id="UP000253436"/>
    </source>
</evidence>
<dbReference type="EMBL" id="QPJO01000009">
    <property type="protein sequence ID" value="RCW89790.1"/>
    <property type="molecule type" value="Genomic_DNA"/>
</dbReference>
<gene>
    <name evidence="1" type="ORF">DFQ08_1095</name>
</gene>
<dbReference type="AlphaFoldDB" id="A0A368ZBL9"/>
<accession>A0A368ZBL9</accession>
<protein>
    <submittedName>
        <fullName evidence="1">Uncharacterized protein</fullName>
    </submittedName>
</protein>
<organism evidence="1 2">
    <name type="scientific">Winogradskyella arenosi</name>
    <dbReference type="NCBI Taxonomy" id="533325"/>
    <lineage>
        <taxon>Bacteria</taxon>
        <taxon>Pseudomonadati</taxon>
        <taxon>Bacteroidota</taxon>
        <taxon>Flavobacteriia</taxon>
        <taxon>Flavobacteriales</taxon>
        <taxon>Flavobacteriaceae</taxon>
        <taxon>Winogradskyella</taxon>
    </lineage>
</organism>